<sequence length="175" mass="19068">MSNDNTDALNQALKDLFVPIFSERIVALRTASAKAESIKDEDARIAALETENARLRQQIEAAQKRAPVAWVRYRSDGGFEGPIMDTDARMCDTRRGFWTPLFAGPAIEVAPDNSQAAALSAENRGEDADAKLRALYIPNPPGELGPSDESQYRDGYNTALEDAIGVIAQSTARAR</sequence>
<name>A0A1H2PSU1_9BURK</name>
<dbReference type="EMBL" id="FNLO01000007">
    <property type="protein sequence ID" value="SDV49249.1"/>
    <property type="molecule type" value="Genomic_DNA"/>
</dbReference>
<dbReference type="AlphaFoldDB" id="A0A1H2PSU1"/>
<keyword evidence="1" id="KW-0175">Coiled coil</keyword>
<keyword evidence="3" id="KW-1185">Reference proteome</keyword>
<evidence type="ECO:0000313" key="3">
    <source>
        <dbReference type="Proteomes" id="UP000243719"/>
    </source>
</evidence>
<protein>
    <submittedName>
        <fullName evidence="2">Uncharacterized protein</fullName>
    </submittedName>
</protein>
<feature type="coiled-coil region" evidence="1">
    <location>
        <begin position="38"/>
        <end position="65"/>
    </location>
</feature>
<accession>A0A1H2PSU1</accession>
<dbReference type="Proteomes" id="UP000243719">
    <property type="component" value="Unassembled WGS sequence"/>
</dbReference>
<dbReference type="STRING" id="1770053.SAMN05216551_107184"/>
<proteinExistence type="predicted"/>
<evidence type="ECO:0000313" key="2">
    <source>
        <dbReference type="EMBL" id="SDV49249.1"/>
    </source>
</evidence>
<evidence type="ECO:0000256" key="1">
    <source>
        <dbReference type="SAM" id="Coils"/>
    </source>
</evidence>
<gene>
    <name evidence="2" type="ORF">SAMN05216551_107184</name>
</gene>
<reference evidence="3" key="1">
    <citation type="submission" date="2016-09" db="EMBL/GenBank/DDBJ databases">
        <authorList>
            <person name="Varghese N."/>
            <person name="Submissions S."/>
        </authorList>
    </citation>
    <scope>NUCLEOTIDE SEQUENCE [LARGE SCALE GENOMIC DNA]</scope>
    <source>
        <strain evidence="3">JS23</strain>
    </source>
</reference>
<organism evidence="2 3">
    <name type="scientific">Chitinasiproducens palmae</name>
    <dbReference type="NCBI Taxonomy" id="1770053"/>
    <lineage>
        <taxon>Bacteria</taxon>
        <taxon>Pseudomonadati</taxon>
        <taxon>Pseudomonadota</taxon>
        <taxon>Betaproteobacteria</taxon>
        <taxon>Burkholderiales</taxon>
        <taxon>Burkholderiaceae</taxon>
        <taxon>Chitinasiproducens</taxon>
    </lineage>
</organism>